<dbReference type="AlphaFoldDB" id="U2HSS7"/>
<accession>U2HSS7</accession>
<dbReference type="OrthoDB" id="9790057at2"/>
<dbReference type="RefSeq" id="WP_021071036.1">
    <property type="nucleotide sequence ID" value="NZ_ATDL01000016.1"/>
</dbReference>
<dbReference type="eggNOG" id="COG2755">
    <property type="taxonomic scope" value="Bacteria"/>
</dbReference>
<sequence length="311" mass="35663">MLSFFLLAFIVRGQAQQKQSLNYYSDVVLNKIEATLDQRNSIKSIRSELDLKLSDIKNNVGLSVDEIAAKNKQVYNEAFLKYNAVLSDEQKSMVKKLLFEVQLENVRNGHGTFHESDHFKKRMELFKTDPLPKKAIIFLGNSITEQGNWKSLFPDKAVYNRGIGGDNTFGVLARLDEIIESKPEKIFLMIGINDLGSRQWDNTLILENYNKIVDKIRKGTPKTRLYIQSILPLNDSLLKGASYRNKADTIMKLNNELQLIGDSKCAGFIDLYSLFHHGDNILDSKYTRDGIHLLPDGYSVWMEFLKKNKYL</sequence>
<dbReference type="Pfam" id="PF13472">
    <property type="entry name" value="Lipase_GDSL_2"/>
    <property type="match status" value="1"/>
</dbReference>
<evidence type="ECO:0000313" key="2">
    <source>
        <dbReference type="EMBL" id="ERJ58340.1"/>
    </source>
</evidence>
<comment type="caution">
    <text evidence="2">The sequence shown here is derived from an EMBL/GenBank/DDBJ whole genome shotgun (WGS) entry which is preliminary data.</text>
</comment>
<evidence type="ECO:0000259" key="1">
    <source>
        <dbReference type="Pfam" id="PF13472"/>
    </source>
</evidence>
<dbReference type="EMBL" id="ATDL01000016">
    <property type="protein sequence ID" value="ERJ58340.1"/>
    <property type="molecule type" value="Genomic_DNA"/>
</dbReference>
<dbReference type="PATRIC" id="fig|1346330.5.peg.2887"/>
<proteinExistence type="predicted"/>
<keyword evidence="3" id="KW-1185">Reference proteome</keyword>
<dbReference type="InterPro" id="IPR051532">
    <property type="entry name" value="Ester_Hydrolysis_Enzymes"/>
</dbReference>
<reference evidence="2 3" key="1">
    <citation type="journal article" date="2013" name="Genome Announc.">
        <title>The Draft Genome Sequence of Sphingomonas paucimobilis Strain HER1398 (Proteobacteria), Host to the Giant PAU Phage, Indicates That It Is a Member of the Genus Sphingobacterium (Bacteroidetes).</title>
        <authorList>
            <person name="White R.A.III."/>
            <person name="Suttle C.A."/>
        </authorList>
    </citation>
    <scope>NUCLEOTIDE SEQUENCE [LARGE SCALE GENOMIC DNA]</scope>
    <source>
        <strain evidence="2 3">HER1398</strain>
    </source>
</reference>
<gene>
    <name evidence="2" type="ORF">M472_06125</name>
</gene>
<dbReference type="PANTHER" id="PTHR30383">
    <property type="entry name" value="THIOESTERASE 1/PROTEASE 1/LYSOPHOSPHOLIPASE L1"/>
    <property type="match status" value="1"/>
</dbReference>
<dbReference type="SUPFAM" id="SSF52266">
    <property type="entry name" value="SGNH hydrolase"/>
    <property type="match status" value="1"/>
</dbReference>
<organism evidence="2 3">
    <name type="scientific">Sphingobacterium paucimobilis HER1398</name>
    <dbReference type="NCBI Taxonomy" id="1346330"/>
    <lineage>
        <taxon>Bacteria</taxon>
        <taxon>Pseudomonadati</taxon>
        <taxon>Bacteroidota</taxon>
        <taxon>Sphingobacteriia</taxon>
        <taxon>Sphingobacteriales</taxon>
        <taxon>Sphingobacteriaceae</taxon>
        <taxon>Sphingobacterium</taxon>
    </lineage>
</organism>
<dbReference type="STRING" id="1346330.M472_06125"/>
<evidence type="ECO:0000313" key="3">
    <source>
        <dbReference type="Proteomes" id="UP000016584"/>
    </source>
</evidence>
<dbReference type="Proteomes" id="UP000016584">
    <property type="component" value="Unassembled WGS sequence"/>
</dbReference>
<feature type="domain" description="SGNH hydrolase-type esterase" evidence="1">
    <location>
        <begin position="138"/>
        <end position="299"/>
    </location>
</feature>
<dbReference type="Gene3D" id="3.40.50.1110">
    <property type="entry name" value="SGNH hydrolase"/>
    <property type="match status" value="1"/>
</dbReference>
<name>U2HSS7_9SPHI</name>
<protein>
    <recommendedName>
        <fullName evidence="1">SGNH hydrolase-type esterase domain-containing protein</fullName>
    </recommendedName>
</protein>
<dbReference type="InterPro" id="IPR036514">
    <property type="entry name" value="SGNH_hydro_sf"/>
</dbReference>
<dbReference type="GO" id="GO:0004622">
    <property type="term" value="F:phosphatidylcholine lysophospholipase activity"/>
    <property type="evidence" value="ECO:0007669"/>
    <property type="project" value="TreeGrafter"/>
</dbReference>
<dbReference type="PANTHER" id="PTHR30383:SF5">
    <property type="entry name" value="SGNH HYDROLASE-TYPE ESTERASE DOMAIN-CONTAINING PROTEIN"/>
    <property type="match status" value="1"/>
</dbReference>
<dbReference type="InterPro" id="IPR013830">
    <property type="entry name" value="SGNH_hydro"/>
</dbReference>